<dbReference type="Proteomes" id="UP000672032">
    <property type="component" value="Chromosome 7"/>
</dbReference>
<name>A0A8A3PNN0_9HELO</name>
<gene>
    <name evidence="3" type="ORF">DSL72_006633</name>
</gene>
<dbReference type="AlphaFoldDB" id="A0A8A3PNN0"/>
<evidence type="ECO:0000259" key="2">
    <source>
        <dbReference type="Pfam" id="PF25907"/>
    </source>
</evidence>
<dbReference type="InterPro" id="IPR036249">
    <property type="entry name" value="Thioredoxin-like_sf"/>
</dbReference>
<evidence type="ECO:0008006" key="5">
    <source>
        <dbReference type="Google" id="ProtNLM"/>
    </source>
</evidence>
<dbReference type="InterPro" id="IPR004045">
    <property type="entry name" value="Glutathione_S-Trfase_N"/>
</dbReference>
<feature type="domain" description="GST N-terminal" evidence="1">
    <location>
        <begin position="9"/>
        <end position="82"/>
    </location>
</feature>
<reference evidence="3" key="1">
    <citation type="submission" date="2020-10" db="EMBL/GenBank/DDBJ databases">
        <title>Genome Sequence of Monilinia vaccinii-corymbosi Sheds Light on Mummy Berry Disease Infection of Blueberry and Mating Type.</title>
        <authorList>
            <person name="Yow A.G."/>
            <person name="Zhang Y."/>
            <person name="Bansal K."/>
            <person name="Eacker S.M."/>
            <person name="Sullivan S."/>
            <person name="Liachko I."/>
            <person name="Cubeta M.A."/>
            <person name="Rollins J.A."/>
            <person name="Ashrafi H."/>
        </authorList>
    </citation>
    <scope>NUCLEOTIDE SEQUENCE</scope>
    <source>
        <strain evidence="3">RL-1</strain>
    </source>
</reference>
<dbReference type="OrthoDB" id="202840at2759"/>
<dbReference type="SUPFAM" id="SSF52833">
    <property type="entry name" value="Thioredoxin-like"/>
    <property type="match status" value="1"/>
</dbReference>
<sequence>MAHDPTVILYHYRFSPFAKRIVWYLNLRGIPYAECLQAPIMPRPDVEALGTKYRRIPIVVIGRDIYNDTRLILQKLEKLYPDYPQISASPMASPDQMAVEKLLEFWTVDGLFSRAAELIPSNLPLLNDAKFTADRQSYTGRSWAKEDLAKRRPEALVAFKGAFEFLENTFFSDDREWVLKTSGPTLSDIEAVWPFHWLTTLPGALPEDYISRRQFPRTFAWIARFDRATRSAAKKLPKRQTLLGLEALQIVNASHFVEMDEMVDVQDPSGLHKGQEVHVWPVDTGMNNKDQGALVGLSSDEIVIESQTKDGVKVKIHNPRHGFRIRAIDKDGGGGGTCKL</sequence>
<feature type="domain" description="DUF7962" evidence="2">
    <location>
        <begin position="114"/>
        <end position="234"/>
    </location>
</feature>
<proteinExistence type="predicted"/>
<dbReference type="EMBL" id="CP063411">
    <property type="protein sequence ID" value="QSZ36750.1"/>
    <property type="molecule type" value="Genomic_DNA"/>
</dbReference>
<dbReference type="InterPro" id="IPR036282">
    <property type="entry name" value="Glutathione-S-Trfase_C_sf"/>
</dbReference>
<evidence type="ECO:0000259" key="1">
    <source>
        <dbReference type="Pfam" id="PF13417"/>
    </source>
</evidence>
<organism evidence="3 4">
    <name type="scientific">Monilinia vaccinii-corymbosi</name>
    <dbReference type="NCBI Taxonomy" id="61207"/>
    <lineage>
        <taxon>Eukaryota</taxon>
        <taxon>Fungi</taxon>
        <taxon>Dikarya</taxon>
        <taxon>Ascomycota</taxon>
        <taxon>Pezizomycotina</taxon>
        <taxon>Leotiomycetes</taxon>
        <taxon>Helotiales</taxon>
        <taxon>Sclerotiniaceae</taxon>
        <taxon>Monilinia</taxon>
    </lineage>
</organism>
<dbReference type="Pfam" id="PF25907">
    <property type="entry name" value="DUF7962"/>
    <property type="match status" value="1"/>
</dbReference>
<accession>A0A8A3PNN0</accession>
<protein>
    <recommendedName>
        <fullName evidence="5">GST N-terminal domain-containing protein</fullName>
    </recommendedName>
</protein>
<keyword evidence="4" id="KW-1185">Reference proteome</keyword>
<evidence type="ECO:0000313" key="3">
    <source>
        <dbReference type="EMBL" id="QSZ36750.1"/>
    </source>
</evidence>
<dbReference type="Gene3D" id="3.40.30.110">
    <property type="match status" value="2"/>
</dbReference>
<dbReference type="CDD" id="cd00570">
    <property type="entry name" value="GST_N_family"/>
    <property type="match status" value="1"/>
</dbReference>
<evidence type="ECO:0000313" key="4">
    <source>
        <dbReference type="Proteomes" id="UP000672032"/>
    </source>
</evidence>
<dbReference type="InterPro" id="IPR058268">
    <property type="entry name" value="DUF7962"/>
</dbReference>
<dbReference type="Pfam" id="PF13417">
    <property type="entry name" value="GST_N_3"/>
    <property type="match status" value="1"/>
</dbReference>
<dbReference type="SUPFAM" id="SSF47616">
    <property type="entry name" value="GST C-terminal domain-like"/>
    <property type="match status" value="1"/>
</dbReference>